<dbReference type="PANTHER" id="PTHR12526">
    <property type="entry name" value="GLYCOSYLTRANSFERASE"/>
    <property type="match status" value="1"/>
</dbReference>
<evidence type="ECO:0000313" key="3">
    <source>
        <dbReference type="Proteomes" id="UP001519271"/>
    </source>
</evidence>
<organism evidence="2 3">
    <name type="scientific">Youngiibacter multivorans</name>
    <dbReference type="NCBI Taxonomy" id="937251"/>
    <lineage>
        <taxon>Bacteria</taxon>
        <taxon>Bacillati</taxon>
        <taxon>Bacillota</taxon>
        <taxon>Clostridia</taxon>
        <taxon>Eubacteriales</taxon>
        <taxon>Clostridiaceae</taxon>
        <taxon>Youngiibacter</taxon>
    </lineage>
</organism>
<accession>A0ABS4G6E6</accession>
<evidence type="ECO:0000313" key="2">
    <source>
        <dbReference type="EMBL" id="MBP1920096.1"/>
    </source>
</evidence>
<dbReference type="RefSeq" id="WP_209460275.1">
    <property type="nucleotide sequence ID" value="NZ_JAGGKC010000024.1"/>
</dbReference>
<comment type="caution">
    <text evidence="2">The sequence shown here is derived from an EMBL/GenBank/DDBJ whole genome shotgun (WGS) entry which is preliminary data.</text>
</comment>
<evidence type="ECO:0000259" key="1">
    <source>
        <dbReference type="Pfam" id="PF00534"/>
    </source>
</evidence>
<feature type="domain" description="Glycosyl transferase family 1" evidence="1">
    <location>
        <begin position="233"/>
        <end position="399"/>
    </location>
</feature>
<dbReference type="Proteomes" id="UP001519271">
    <property type="component" value="Unassembled WGS sequence"/>
</dbReference>
<gene>
    <name evidence="2" type="ORF">J2Z34_002594</name>
</gene>
<dbReference type="InterPro" id="IPR001296">
    <property type="entry name" value="Glyco_trans_1"/>
</dbReference>
<dbReference type="Gene3D" id="3.40.50.2000">
    <property type="entry name" value="Glycogen Phosphorylase B"/>
    <property type="match status" value="2"/>
</dbReference>
<sequence length="427" mass="49096">MKVLWMVNVKLPAVYRAKGEDNKSYVAGWLNQVSERFLNRSDLELVVCYPSITHNYEYGESGNLKYYGLIFNDKKLRNGNLLEDDYVPALEIILKNELPDVIHIHGTEFQYAYFMTVAAQNLDMIDKVAISIQGMVSFYAKHYLFGIPWSVKHGKTLKEFIQNSSTYAGYKSYLRRGIYEYKAIQNARFVIGRTNWDRGCTYLVSPKAEYLFCNETLRENFYTDNWDYSKCRPYSIFVSQASYPIKGFHLFLEALKVVKKLHPNVSVRVAGANLLKDNFVKGSTYALYLQHLIRKHDLYQNIEFIGNQTAEQMKKEMLSANVFVSSSIIENSPNSLGEGMVLGVPCISSDVGGVAELMIHNYEGYIYPLNETYMLAYYIIDVFNNPDKATLMGQNARKHALITHNADTNFKALMEIYLRITGKEEMN</sequence>
<dbReference type="Pfam" id="PF00534">
    <property type="entry name" value="Glycos_transf_1"/>
    <property type="match status" value="1"/>
</dbReference>
<dbReference type="SUPFAM" id="SSF53756">
    <property type="entry name" value="UDP-Glycosyltransferase/glycogen phosphorylase"/>
    <property type="match status" value="1"/>
</dbReference>
<keyword evidence="3" id="KW-1185">Reference proteome</keyword>
<dbReference type="PANTHER" id="PTHR12526:SF638">
    <property type="entry name" value="SPORE COAT PROTEIN SA"/>
    <property type="match status" value="1"/>
</dbReference>
<protein>
    <submittedName>
        <fullName evidence="2">Glycosyltransferase involved in cell wall biosynthesis</fullName>
    </submittedName>
</protein>
<reference evidence="2 3" key="1">
    <citation type="submission" date="2021-03" db="EMBL/GenBank/DDBJ databases">
        <title>Genomic Encyclopedia of Type Strains, Phase IV (KMG-IV): sequencing the most valuable type-strain genomes for metagenomic binning, comparative biology and taxonomic classification.</title>
        <authorList>
            <person name="Goeker M."/>
        </authorList>
    </citation>
    <scope>NUCLEOTIDE SEQUENCE [LARGE SCALE GENOMIC DNA]</scope>
    <source>
        <strain evidence="2 3">DSM 6139</strain>
    </source>
</reference>
<dbReference type="EMBL" id="JAGGKC010000024">
    <property type="protein sequence ID" value="MBP1920096.1"/>
    <property type="molecule type" value="Genomic_DNA"/>
</dbReference>
<proteinExistence type="predicted"/>
<name>A0ABS4G6E6_9CLOT</name>
<dbReference type="CDD" id="cd03801">
    <property type="entry name" value="GT4_PimA-like"/>
    <property type="match status" value="1"/>
</dbReference>